<keyword evidence="2" id="KW-1185">Reference proteome</keyword>
<protein>
    <submittedName>
        <fullName evidence="1">ATP-binding protein</fullName>
    </submittedName>
</protein>
<dbReference type="InterPro" id="IPR021228">
    <property type="entry name" value="BrxD"/>
</dbReference>
<dbReference type="InterPro" id="IPR027417">
    <property type="entry name" value="P-loop_NTPase"/>
</dbReference>
<dbReference type="Proteomes" id="UP001267407">
    <property type="component" value="Unassembled WGS sequence"/>
</dbReference>
<keyword evidence="1" id="KW-0067">ATP-binding</keyword>
<keyword evidence="1" id="KW-0547">Nucleotide-binding</keyword>
<evidence type="ECO:0000313" key="1">
    <source>
        <dbReference type="EMBL" id="MDS1310749.1"/>
    </source>
</evidence>
<proteinExistence type="predicted"/>
<evidence type="ECO:0000313" key="2">
    <source>
        <dbReference type="Proteomes" id="UP001267407"/>
    </source>
</evidence>
<dbReference type="EMBL" id="JAVMBO010000016">
    <property type="protein sequence ID" value="MDS1310749.1"/>
    <property type="molecule type" value="Genomic_DNA"/>
</dbReference>
<organism evidence="1 2">
    <name type="scientific">Marinobacter xiaoshiensis</name>
    <dbReference type="NCBI Taxonomy" id="3073652"/>
    <lineage>
        <taxon>Bacteria</taxon>
        <taxon>Pseudomonadati</taxon>
        <taxon>Pseudomonadota</taxon>
        <taxon>Gammaproteobacteria</taxon>
        <taxon>Pseudomonadales</taxon>
        <taxon>Marinobacteraceae</taxon>
        <taxon>Marinobacter</taxon>
    </lineage>
</organism>
<reference evidence="1" key="1">
    <citation type="submission" date="2023-09" db="EMBL/GenBank/DDBJ databases">
        <title>Marinobacter sediminicola sp. nov. and Marinobacter maritimum sp. nov., isolated from marine sediment.</title>
        <authorList>
            <person name="An J."/>
        </authorList>
    </citation>
    <scope>NUCLEOTIDE SEQUENCE</scope>
    <source>
        <strain evidence="1">F60267</strain>
    </source>
</reference>
<accession>A0ABU2HI60</accession>
<comment type="caution">
    <text evidence="1">The sequence shown here is derived from an EMBL/GenBank/DDBJ whole genome shotgun (WGS) entry which is preliminary data.</text>
</comment>
<gene>
    <name evidence="1" type="ORF">RKA07_11680</name>
</gene>
<dbReference type="Pfam" id="PF10923">
    <property type="entry name" value="BrxC_BrxD"/>
    <property type="match status" value="1"/>
</dbReference>
<dbReference type="SUPFAM" id="SSF52540">
    <property type="entry name" value="P-loop containing nucleoside triphosphate hydrolases"/>
    <property type="match status" value="1"/>
</dbReference>
<dbReference type="RefSeq" id="WP_310966389.1">
    <property type="nucleotide sequence ID" value="NZ_JAVMBO010000016.1"/>
</dbReference>
<name>A0ABU2HI60_9GAMM</name>
<sequence>MREKRIRPRERDSIIQSLRSGVTPKVGIQHIQVGRVNEIKALYRDIERIADGGSAFRLIIGEYGSGKTFFLSVVRSIALEKKMVTVNADLSPDRRIQASSGQARNLYSELMRNMSTRNKPDGNALTSVVERFVTQARKEANSDNETVNAVIHSKLSKLSEMVGGYDFATVIEAYWNGHERGNDDLKANAIRWLRAEYSTKTDARRDLGVRTIIDDAGFYDSLKLMSLFVRQAGYTGLLVNLDEMVNLYKLNSTQARTSNYEQILRMLNDCLQGSVEGLGFLLGGTPEFLLDPRKGLYSYEALQSRLAENSFAQRAGVADYSSPALHLASLTPEELFILLRNLRHVFSSGDPEQYLVPDDALKSFLNHCHQNVGEAYFRTPRSIIKAFLDMLSTMDQNPEIQWSDLVASVQLEEDLPSDVDIEIDDSERGPVSGNYQADDDGLAGFKI</sequence>
<dbReference type="GO" id="GO:0005524">
    <property type="term" value="F:ATP binding"/>
    <property type="evidence" value="ECO:0007669"/>
    <property type="project" value="UniProtKB-KW"/>
</dbReference>